<keyword evidence="2" id="KW-1185">Reference proteome</keyword>
<proteinExistence type="predicted"/>
<reference evidence="1" key="2">
    <citation type="submission" date="2021-01" db="EMBL/GenBank/DDBJ databases">
        <authorList>
            <person name="Schikora-Tamarit M.A."/>
        </authorList>
    </citation>
    <scope>NUCLEOTIDE SEQUENCE</scope>
    <source>
        <strain evidence="1">CBS6075</strain>
    </source>
</reference>
<name>A0A9P8P7J0_9ASCO</name>
<evidence type="ECO:0000313" key="2">
    <source>
        <dbReference type="Proteomes" id="UP000769157"/>
    </source>
</evidence>
<protein>
    <submittedName>
        <fullName evidence="1">Uncharacterized protein</fullName>
    </submittedName>
</protein>
<reference evidence="1" key="1">
    <citation type="journal article" date="2021" name="Open Biol.">
        <title>Shared evolutionary footprints suggest mitochondrial oxidative damage underlies multiple complex I losses in fungi.</title>
        <authorList>
            <person name="Schikora-Tamarit M.A."/>
            <person name="Marcet-Houben M."/>
            <person name="Nosek J."/>
            <person name="Gabaldon T."/>
        </authorList>
    </citation>
    <scope>NUCLEOTIDE SEQUENCE</scope>
    <source>
        <strain evidence="1">CBS6075</strain>
    </source>
</reference>
<dbReference type="AlphaFoldDB" id="A0A9P8P7J0"/>
<gene>
    <name evidence="1" type="ORF">OGAPHI_003231</name>
</gene>
<dbReference type="GeneID" id="70235198"/>
<dbReference type="EMBL" id="JAEUBE010000199">
    <property type="protein sequence ID" value="KAH3666782.1"/>
    <property type="molecule type" value="Genomic_DNA"/>
</dbReference>
<organism evidence="1 2">
    <name type="scientific">Ogataea philodendri</name>
    <dbReference type="NCBI Taxonomy" id="1378263"/>
    <lineage>
        <taxon>Eukaryota</taxon>
        <taxon>Fungi</taxon>
        <taxon>Dikarya</taxon>
        <taxon>Ascomycota</taxon>
        <taxon>Saccharomycotina</taxon>
        <taxon>Pichiomycetes</taxon>
        <taxon>Pichiales</taxon>
        <taxon>Pichiaceae</taxon>
        <taxon>Ogataea</taxon>
    </lineage>
</organism>
<evidence type="ECO:0000313" key="1">
    <source>
        <dbReference type="EMBL" id="KAH3666782.1"/>
    </source>
</evidence>
<comment type="caution">
    <text evidence="1">The sequence shown here is derived from an EMBL/GenBank/DDBJ whole genome shotgun (WGS) entry which is preliminary data.</text>
</comment>
<dbReference type="Proteomes" id="UP000769157">
    <property type="component" value="Unassembled WGS sequence"/>
</dbReference>
<dbReference type="RefSeq" id="XP_046061738.1">
    <property type="nucleotide sequence ID" value="XM_046204188.1"/>
</dbReference>
<sequence>MQIALVHKPSKPVFWKSTEHVFQHIHSEELEHDVVSVRRAGLLVDICVESFALTQVEIWNLCNILQRDLDLRSKLDTVGLDNSADDVKSKNRRLVLVLNVCKRLHSVGDQIVQVVGSCLQKHSDIIVDKYSLILHGDFQVDKLNHTSRKSVHNLRIQIQKHVFGI</sequence>
<accession>A0A9P8P7J0</accession>